<comment type="caution">
    <text evidence="1">The sequence shown here is derived from an EMBL/GenBank/DDBJ whole genome shotgun (WGS) entry which is preliminary data.</text>
</comment>
<sequence>MGFWSSLVSSAAQVAHFVSNNAGSFKAAARVIANIAGVPVITEEELAEDGGNILPSLKSSLDKAEDTLLAAATAYFPQPTATAGRTLKTIDLPALWPTPTSTQNTKVIPEIVMDINRFLAIERFPVTGGKDGQDIGQQVANHLFNPPANMATALDSDLLYNPVNVSIGKNSSITGGMVFYRIPLGNPGSYKAWHSHLRLYYLSSAEDRATIREENLALVIKQSSISTKPSGSYNSATLSVQWTGSRGVAAIMSKAVGEMLNDNPQIKFNEPAVIDGTRFKYQFSTIIETGPADVAAELSKAIGNALPKPSTDHPQPRMPTIKVSNLQTYIE</sequence>
<protein>
    <submittedName>
        <fullName evidence="1">Uncharacterized protein</fullName>
    </submittedName>
</protein>
<dbReference type="EMBL" id="JAGMUV010000003">
    <property type="protein sequence ID" value="KAH7166433.1"/>
    <property type="molecule type" value="Genomic_DNA"/>
</dbReference>
<organism evidence="1 2">
    <name type="scientific">Dactylonectria macrodidyma</name>
    <dbReference type="NCBI Taxonomy" id="307937"/>
    <lineage>
        <taxon>Eukaryota</taxon>
        <taxon>Fungi</taxon>
        <taxon>Dikarya</taxon>
        <taxon>Ascomycota</taxon>
        <taxon>Pezizomycotina</taxon>
        <taxon>Sordariomycetes</taxon>
        <taxon>Hypocreomycetidae</taxon>
        <taxon>Hypocreales</taxon>
        <taxon>Nectriaceae</taxon>
        <taxon>Dactylonectria</taxon>
    </lineage>
</organism>
<gene>
    <name evidence="1" type="ORF">EDB81DRAFT_918870</name>
</gene>
<dbReference type="Proteomes" id="UP000738349">
    <property type="component" value="Unassembled WGS sequence"/>
</dbReference>
<keyword evidence="2" id="KW-1185">Reference proteome</keyword>
<dbReference type="OrthoDB" id="4723568at2759"/>
<evidence type="ECO:0000313" key="2">
    <source>
        <dbReference type="Proteomes" id="UP000738349"/>
    </source>
</evidence>
<reference evidence="1" key="1">
    <citation type="journal article" date="2021" name="Nat. Commun.">
        <title>Genetic determinants of endophytism in the Arabidopsis root mycobiome.</title>
        <authorList>
            <person name="Mesny F."/>
            <person name="Miyauchi S."/>
            <person name="Thiergart T."/>
            <person name="Pickel B."/>
            <person name="Atanasova L."/>
            <person name="Karlsson M."/>
            <person name="Huettel B."/>
            <person name="Barry K.W."/>
            <person name="Haridas S."/>
            <person name="Chen C."/>
            <person name="Bauer D."/>
            <person name="Andreopoulos W."/>
            <person name="Pangilinan J."/>
            <person name="LaButti K."/>
            <person name="Riley R."/>
            <person name="Lipzen A."/>
            <person name="Clum A."/>
            <person name="Drula E."/>
            <person name="Henrissat B."/>
            <person name="Kohler A."/>
            <person name="Grigoriev I.V."/>
            <person name="Martin F.M."/>
            <person name="Hacquard S."/>
        </authorList>
    </citation>
    <scope>NUCLEOTIDE SEQUENCE</scope>
    <source>
        <strain evidence="1">MPI-CAGE-AT-0147</strain>
    </source>
</reference>
<dbReference type="AlphaFoldDB" id="A0A9P9JNE0"/>
<proteinExistence type="predicted"/>
<accession>A0A9P9JNE0</accession>
<name>A0A9P9JNE0_9HYPO</name>
<evidence type="ECO:0000313" key="1">
    <source>
        <dbReference type="EMBL" id="KAH7166433.1"/>
    </source>
</evidence>